<dbReference type="GO" id="GO:0050511">
    <property type="term" value="F:undecaprenyldiphospho-muramoylpentapeptide beta-N-acetylglucosaminyltransferase activity"/>
    <property type="evidence" value="ECO:0007669"/>
    <property type="project" value="UniProtKB-UniRule"/>
</dbReference>
<evidence type="ECO:0000256" key="1">
    <source>
        <dbReference type="ARBA" id="ARBA00022475"/>
    </source>
</evidence>
<comment type="pathway">
    <text evidence="10">Cell wall biogenesis; peptidoglycan biosynthesis.</text>
</comment>
<comment type="subcellular location">
    <subcellularLocation>
        <location evidence="10">Cell membrane</location>
        <topology evidence="10">Peripheral membrane protein</topology>
        <orientation evidence="10">Cytoplasmic side</orientation>
    </subcellularLocation>
</comment>
<evidence type="ECO:0000256" key="9">
    <source>
        <dbReference type="ARBA" id="ARBA00023316"/>
    </source>
</evidence>
<dbReference type="PANTHER" id="PTHR21015">
    <property type="entry name" value="UDP-N-ACETYLGLUCOSAMINE--N-ACETYLMURAMYL-(PENTAPEPTIDE) PYROPHOSPHORYL-UNDECAPRENOL N-ACETYLGLUCOSAMINE TRANSFERASE 1"/>
    <property type="match status" value="1"/>
</dbReference>
<dbReference type="NCBIfam" id="TIGR01133">
    <property type="entry name" value="murG"/>
    <property type="match status" value="1"/>
</dbReference>
<comment type="similarity">
    <text evidence="10">Belongs to the glycosyltransferase 28 family. MurG subfamily.</text>
</comment>
<protein>
    <recommendedName>
        <fullName evidence="10">UDP-N-acetylglucosamine--N-acetylmuramyl-(pentapeptide) pyrophosphoryl-undecaprenol N-acetylglucosamine transferase</fullName>
        <ecNumber evidence="10">2.4.1.227</ecNumber>
    </recommendedName>
    <alternativeName>
        <fullName evidence="10">Undecaprenyl-PP-MurNAc-pentapeptide-UDPGlcNAc GlcNAc transferase</fullName>
    </alternativeName>
</protein>
<evidence type="ECO:0000313" key="13">
    <source>
        <dbReference type="EMBL" id="HIT74688.1"/>
    </source>
</evidence>
<evidence type="ECO:0000256" key="6">
    <source>
        <dbReference type="ARBA" id="ARBA00022984"/>
    </source>
</evidence>
<reference evidence="13" key="1">
    <citation type="submission" date="2020-10" db="EMBL/GenBank/DDBJ databases">
        <authorList>
            <person name="Gilroy R."/>
        </authorList>
    </citation>
    <scope>NUCLEOTIDE SEQUENCE</scope>
    <source>
        <strain evidence="13">ChiGjej1B1-24693</strain>
    </source>
</reference>
<evidence type="ECO:0000256" key="3">
    <source>
        <dbReference type="ARBA" id="ARBA00022676"/>
    </source>
</evidence>
<proteinExistence type="inferred from homology"/>
<feature type="binding site" evidence="10">
    <location>
        <begin position="11"/>
        <end position="13"/>
    </location>
    <ligand>
        <name>UDP-N-acetyl-alpha-D-glucosamine</name>
        <dbReference type="ChEBI" id="CHEBI:57705"/>
    </ligand>
</feature>
<gene>
    <name evidence="10 13" type="primary">murG</name>
    <name evidence="13" type="ORF">IAA98_03800</name>
</gene>
<keyword evidence="2 10" id="KW-0132">Cell division</keyword>
<keyword evidence="5 10" id="KW-0133">Cell shape</keyword>
<keyword evidence="4 10" id="KW-0808">Transferase</keyword>
<dbReference type="GO" id="GO:0051301">
    <property type="term" value="P:cell division"/>
    <property type="evidence" value="ECO:0007669"/>
    <property type="project" value="UniProtKB-KW"/>
</dbReference>
<dbReference type="Pfam" id="PF03033">
    <property type="entry name" value="Glyco_transf_28"/>
    <property type="match status" value="1"/>
</dbReference>
<dbReference type="InterPro" id="IPR007235">
    <property type="entry name" value="Glyco_trans_28_C"/>
</dbReference>
<feature type="binding site" evidence="10">
    <location>
        <position position="196"/>
    </location>
    <ligand>
        <name>UDP-N-acetyl-alpha-D-glucosamine</name>
        <dbReference type="ChEBI" id="CHEBI:57705"/>
    </ligand>
</feature>
<evidence type="ECO:0000256" key="4">
    <source>
        <dbReference type="ARBA" id="ARBA00022679"/>
    </source>
</evidence>
<evidence type="ECO:0000259" key="12">
    <source>
        <dbReference type="Pfam" id="PF04101"/>
    </source>
</evidence>
<accession>A0A9D1KMW5</accession>
<keyword evidence="9 10" id="KW-0961">Cell wall biogenesis/degradation</keyword>
<dbReference type="EMBL" id="DVLP01000107">
    <property type="protein sequence ID" value="HIT74688.1"/>
    <property type="molecule type" value="Genomic_DNA"/>
</dbReference>
<comment type="caution">
    <text evidence="10">Lacks conserved residue(s) required for the propagation of feature annotation.</text>
</comment>
<dbReference type="EC" id="2.4.1.227" evidence="10"/>
<evidence type="ECO:0000313" key="14">
    <source>
        <dbReference type="Proteomes" id="UP000886842"/>
    </source>
</evidence>
<feature type="binding site" evidence="10">
    <location>
        <position position="162"/>
    </location>
    <ligand>
        <name>UDP-N-acetyl-alpha-D-glucosamine</name>
        <dbReference type="ChEBI" id="CHEBI:57705"/>
    </ligand>
</feature>
<comment type="caution">
    <text evidence="13">The sequence shown here is derived from an EMBL/GenBank/DDBJ whole genome shotgun (WGS) entry which is preliminary data.</text>
</comment>
<reference evidence="13" key="2">
    <citation type="journal article" date="2021" name="PeerJ">
        <title>Extensive microbial diversity within the chicken gut microbiome revealed by metagenomics and culture.</title>
        <authorList>
            <person name="Gilroy R."/>
            <person name="Ravi A."/>
            <person name="Getino M."/>
            <person name="Pursley I."/>
            <person name="Horton D.L."/>
            <person name="Alikhan N.F."/>
            <person name="Baker D."/>
            <person name="Gharbi K."/>
            <person name="Hall N."/>
            <person name="Watson M."/>
            <person name="Adriaenssens E.M."/>
            <person name="Foster-Nyarko E."/>
            <person name="Jarju S."/>
            <person name="Secka A."/>
            <person name="Antonio M."/>
            <person name="Oren A."/>
            <person name="Chaudhuri R.R."/>
            <person name="La Ragione R."/>
            <person name="Hildebrand F."/>
            <person name="Pallen M.J."/>
        </authorList>
    </citation>
    <scope>NUCLEOTIDE SEQUENCE</scope>
    <source>
        <strain evidence="13">ChiGjej1B1-24693</strain>
    </source>
</reference>
<evidence type="ECO:0000259" key="11">
    <source>
        <dbReference type="Pfam" id="PF03033"/>
    </source>
</evidence>
<evidence type="ECO:0000256" key="10">
    <source>
        <dbReference type="HAMAP-Rule" id="MF_00033"/>
    </source>
</evidence>
<evidence type="ECO:0000256" key="2">
    <source>
        <dbReference type="ARBA" id="ARBA00022618"/>
    </source>
</evidence>
<name>A0A9D1KMW5_9ACTN</name>
<comment type="catalytic activity">
    <reaction evidence="10">
        <text>di-trans,octa-cis-undecaprenyl diphospho-N-acetyl-alpha-D-muramoyl-L-alanyl-D-glutamyl-meso-2,6-diaminopimeloyl-D-alanyl-D-alanine + UDP-N-acetyl-alpha-D-glucosamine = di-trans,octa-cis-undecaprenyl diphospho-[N-acetyl-alpha-D-glucosaminyl-(1-&gt;4)]-N-acetyl-alpha-D-muramoyl-L-alanyl-D-glutamyl-meso-2,6-diaminopimeloyl-D-alanyl-D-alanine + UDP + H(+)</text>
        <dbReference type="Rhea" id="RHEA:31227"/>
        <dbReference type="ChEBI" id="CHEBI:15378"/>
        <dbReference type="ChEBI" id="CHEBI:57705"/>
        <dbReference type="ChEBI" id="CHEBI:58223"/>
        <dbReference type="ChEBI" id="CHEBI:61387"/>
        <dbReference type="ChEBI" id="CHEBI:61388"/>
        <dbReference type="EC" id="2.4.1.227"/>
    </reaction>
</comment>
<comment type="function">
    <text evidence="10">Cell wall formation. Catalyzes the transfer of a GlcNAc subunit on undecaprenyl-pyrophosphoryl-MurNAc-pentapeptide (lipid intermediate I) to form undecaprenyl-pyrophosphoryl-MurNAc-(pentapeptide)GlcNAc (lipid intermediate II).</text>
</comment>
<evidence type="ECO:0000256" key="5">
    <source>
        <dbReference type="ARBA" id="ARBA00022960"/>
    </source>
</evidence>
<dbReference type="Gene3D" id="3.40.50.2000">
    <property type="entry name" value="Glycogen Phosphorylase B"/>
    <property type="match status" value="2"/>
</dbReference>
<feature type="binding site" evidence="10">
    <location>
        <position position="295"/>
    </location>
    <ligand>
        <name>UDP-N-acetyl-alpha-D-glucosamine</name>
        <dbReference type="ChEBI" id="CHEBI:57705"/>
    </ligand>
</feature>
<dbReference type="GO" id="GO:0071555">
    <property type="term" value="P:cell wall organization"/>
    <property type="evidence" value="ECO:0007669"/>
    <property type="project" value="UniProtKB-KW"/>
</dbReference>
<dbReference type="Pfam" id="PF04101">
    <property type="entry name" value="Glyco_tran_28_C"/>
    <property type="match status" value="1"/>
</dbReference>
<sequence length="363" mass="37626">MGSVVLAGGGSAGHTSPLIATAKALLAADPSLDVVAVGTARGLETRVIPAAGLPLELIDPVPLPRRPGADLAKVPFRLRTAVRQAREILERHDADAVVGFGGYVSMPVYLAARARRIPIVVHEQNALPGVANKVAARFSRHVMVSFPDTPLPGARLVGLPIRREIAELDRAARRDSAAVGFDLDPQRPILLVSGGSQGARSINSAVVGARDALLAAGISILHVLGLRNITESDVAIDDPTTGAQYRPVGFVDEMADAYAAADLMLCRSGAGTVVETAVTALPAIFVPLPHGNGEQARNADPLMAADAGVLVPDAECDAARVSAEVRALMTDPQALVAMGERARAVVPGDADQRMAQVVLEVIG</sequence>
<dbReference type="Proteomes" id="UP000886842">
    <property type="component" value="Unassembled WGS sequence"/>
</dbReference>
<evidence type="ECO:0000256" key="7">
    <source>
        <dbReference type="ARBA" id="ARBA00023136"/>
    </source>
</evidence>
<organism evidence="13 14">
    <name type="scientific">Candidatus Avipropionibacterium avicola</name>
    <dbReference type="NCBI Taxonomy" id="2840701"/>
    <lineage>
        <taxon>Bacteria</taxon>
        <taxon>Bacillati</taxon>
        <taxon>Actinomycetota</taxon>
        <taxon>Actinomycetes</taxon>
        <taxon>Propionibacteriales</taxon>
        <taxon>Propionibacteriaceae</taxon>
        <taxon>Propionibacteriaceae incertae sedis</taxon>
        <taxon>Candidatus Avipropionibacterium</taxon>
    </lineage>
</organism>
<dbReference type="CDD" id="cd03785">
    <property type="entry name" value="GT28_MurG"/>
    <property type="match status" value="1"/>
</dbReference>
<keyword evidence="6 10" id="KW-0573">Peptidoglycan synthesis</keyword>
<keyword evidence="1 10" id="KW-1003">Cell membrane</keyword>
<keyword evidence="3 10" id="KW-0328">Glycosyltransferase</keyword>
<feature type="domain" description="Glycosyltransferase family 28 N-terminal" evidence="11">
    <location>
        <begin position="4"/>
        <end position="143"/>
    </location>
</feature>
<dbReference type="PANTHER" id="PTHR21015:SF22">
    <property type="entry name" value="GLYCOSYLTRANSFERASE"/>
    <property type="match status" value="1"/>
</dbReference>
<dbReference type="InterPro" id="IPR006009">
    <property type="entry name" value="GlcNAc_MurG"/>
</dbReference>
<feature type="binding site" evidence="10">
    <location>
        <position position="125"/>
    </location>
    <ligand>
        <name>UDP-N-acetyl-alpha-D-glucosamine</name>
        <dbReference type="ChEBI" id="CHEBI:57705"/>
    </ligand>
</feature>
<keyword evidence="8 10" id="KW-0131">Cell cycle</keyword>
<keyword evidence="7 10" id="KW-0472">Membrane</keyword>
<dbReference type="GO" id="GO:0009252">
    <property type="term" value="P:peptidoglycan biosynthetic process"/>
    <property type="evidence" value="ECO:0007669"/>
    <property type="project" value="UniProtKB-UniRule"/>
</dbReference>
<dbReference type="GO" id="GO:0005886">
    <property type="term" value="C:plasma membrane"/>
    <property type="evidence" value="ECO:0007669"/>
    <property type="project" value="UniProtKB-SubCell"/>
</dbReference>
<dbReference type="GO" id="GO:0008360">
    <property type="term" value="P:regulation of cell shape"/>
    <property type="evidence" value="ECO:0007669"/>
    <property type="project" value="UniProtKB-KW"/>
</dbReference>
<feature type="domain" description="Glycosyl transferase family 28 C-terminal" evidence="12">
    <location>
        <begin position="190"/>
        <end position="342"/>
    </location>
</feature>
<dbReference type="HAMAP" id="MF_00033">
    <property type="entry name" value="MurG"/>
    <property type="match status" value="1"/>
</dbReference>
<dbReference type="GO" id="GO:0005975">
    <property type="term" value="P:carbohydrate metabolic process"/>
    <property type="evidence" value="ECO:0007669"/>
    <property type="project" value="InterPro"/>
</dbReference>
<dbReference type="InterPro" id="IPR004276">
    <property type="entry name" value="GlycoTrans_28_N"/>
</dbReference>
<dbReference type="AlphaFoldDB" id="A0A9D1KMW5"/>
<evidence type="ECO:0000256" key="8">
    <source>
        <dbReference type="ARBA" id="ARBA00023306"/>
    </source>
</evidence>
<dbReference type="SUPFAM" id="SSF53756">
    <property type="entry name" value="UDP-Glycosyltransferase/glycogen phosphorylase"/>
    <property type="match status" value="1"/>
</dbReference>